<evidence type="ECO:0000256" key="3">
    <source>
        <dbReference type="ARBA" id="ARBA00022679"/>
    </source>
</evidence>
<reference evidence="11 13" key="1">
    <citation type="submission" date="2015-09" db="EMBL/GenBank/DDBJ databases">
        <authorList>
            <consortium name="Swine Surveillance"/>
        </authorList>
    </citation>
    <scope>NUCLEOTIDE SEQUENCE [LARGE SCALE GENOMIC DNA]</scope>
    <source>
        <strain evidence="11 13">5120</strain>
    </source>
</reference>
<evidence type="ECO:0000259" key="9">
    <source>
        <dbReference type="Pfam" id="PF13632"/>
    </source>
</evidence>
<dbReference type="EMBL" id="CYSB01000028">
    <property type="protein sequence ID" value="CUH67050.1"/>
    <property type="molecule type" value="Genomic_DNA"/>
</dbReference>
<feature type="domain" description="Glycosyltransferase 2-like" evidence="9">
    <location>
        <begin position="274"/>
        <end position="453"/>
    </location>
</feature>
<evidence type="ECO:0000259" key="8">
    <source>
        <dbReference type="Pfam" id="PF00535"/>
    </source>
</evidence>
<evidence type="ECO:0000256" key="1">
    <source>
        <dbReference type="ARBA" id="ARBA00004141"/>
    </source>
</evidence>
<keyword evidence="4 7" id="KW-0812">Transmembrane</keyword>
<dbReference type="GO" id="GO:0016760">
    <property type="term" value="F:cellulose synthase (UDP-forming) activity"/>
    <property type="evidence" value="ECO:0007669"/>
    <property type="project" value="UniProtKB-EC"/>
</dbReference>
<sequence>MRSAYFSKFEYRKPPRFPPLSPLRQAAWHFCAGLTIGFLALYLHWRWTASLNPEAMTFSVAVATAETLFALGTLLFFYDIWQEGDTPEAPASPDISENTNVQPRPITRIDIFITTFDEGCEVVAPTLAAAQAVCCPTDCDLQIYLLDDGARPSMANLAERYGARYLSRTSNIGFKAGNLRNGLFHSSGDFVVICDADTRLFPRFLDNTLGYFRDASVAWVQTPHWFYDLPRGQTAIAILSRFAPHCPRWLRKSVYRLTAKHRFAADPFLSDPTVFFDVIQRRRNRNYASFCCGAASIHRREAIFETALLCQSRTNRQQAQNLNINPTQLRHRSGLEPYRFHVSEDLYTSIELHSVQGHPWRSVYHPQPEAKMLSPQSAKAFCTQRLKYAGGSIDLILRRNPIFRRGMHWRHRLHYAATFYAHLSVFWTPLLLMAPAFSLMTGQAPVQAYSASFFLHFLPMVFANELAMILSSKGHSLTKGRCLSVATLPLQLKAFWQVARGHRPQFPPTPKTLSRAEDMRFLRPNLMLALALFLIALIGIWQFLMGRPNFSLSLLVVNLFWLTWNCTLLLQLPFATWLHAIGKSPTAHHAHLSPQMKEANP</sequence>
<accession>A0A0P1G6X4</accession>
<dbReference type="SUPFAM" id="SSF53448">
    <property type="entry name" value="Nucleotide-diphospho-sugar transferases"/>
    <property type="match status" value="1"/>
</dbReference>
<evidence type="ECO:0000313" key="13">
    <source>
        <dbReference type="Proteomes" id="UP000051887"/>
    </source>
</evidence>
<feature type="transmembrane region" description="Helical" evidence="7">
    <location>
        <begin position="550"/>
        <end position="570"/>
    </location>
</feature>
<dbReference type="GO" id="GO:0005886">
    <property type="term" value="C:plasma membrane"/>
    <property type="evidence" value="ECO:0007669"/>
    <property type="project" value="TreeGrafter"/>
</dbReference>
<evidence type="ECO:0000256" key="7">
    <source>
        <dbReference type="SAM" id="Phobius"/>
    </source>
</evidence>
<feature type="transmembrane region" description="Helical" evidence="7">
    <location>
        <begin position="57"/>
        <end position="78"/>
    </location>
</feature>
<gene>
    <name evidence="11" type="primary">bcsA_1</name>
    <name evidence="10" type="ORF">TL5118_02018</name>
    <name evidence="11" type="ORF">TL5120_00868</name>
</gene>
<keyword evidence="12" id="KW-1185">Reference proteome</keyword>
<comment type="subcellular location">
    <subcellularLocation>
        <location evidence="1">Membrane</location>
        <topology evidence="1">Multi-pass membrane protein</topology>
    </subcellularLocation>
</comment>
<dbReference type="PANTHER" id="PTHR43867:SF2">
    <property type="entry name" value="CELLULOSE SYNTHASE CATALYTIC SUBUNIT A [UDP-FORMING]"/>
    <property type="match status" value="1"/>
</dbReference>
<feature type="transmembrane region" description="Helical" evidence="7">
    <location>
        <begin position="525"/>
        <end position="544"/>
    </location>
</feature>
<dbReference type="RefSeq" id="WP_082626163.1">
    <property type="nucleotide sequence ID" value="NZ_CYSB01000028.1"/>
</dbReference>
<reference evidence="10 12" key="2">
    <citation type="submission" date="2015-09" db="EMBL/GenBank/DDBJ databases">
        <authorList>
            <person name="Rodrigo-Torres L."/>
            <person name="Arahal D.R."/>
        </authorList>
    </citation>
    <scope>NUCLEOTIDE SEQUENCE [LARGE SCALE GENOMIC DNA]</scope>
    <source>
        <strain evidence="10 12">CECT 5118</strain>
    </source>
</reference>
<keyword evidence="5 7" id="KW-1133">Transmembrane helix</keyword>
<dbReference type="Proteomes" id="UP000051086">
    <property type="component" value="Unassembled WGS sequence"/>
</dbReference>
<evidence type="ECO:0000313" key="12">
    <source>
        <dbReference type="Proteomes" id="UP000051086"/>
    </source>
</evidence>
<proteinExistence type="predicted"/>
<feature type="transmembrane region" description="Helical" evidence="7">
    <location>
        <begin position="26"/>
        <end position="45"/>
    </location>
</feature>
<evidence type="ECO:0000313" key="11">
    <source>
        <dbReference type="EMBL" id="CUH71088.1"/>
    </source>
</evidence>
<keyword evidence="3 11" id="KW-0808">Transferase</keyword>
<evidence type="ECO:0000256" key="6">
    <source>
        <dbReference type="ARBA" id="ARBA00023136"/>
    </source>
</evidence>
<evidence type="ECO:0000313" key="10">
    <source>
        <dbReference type="EMBL" id="CUH67050.1"/>
    </source>
</evidence>
<keyword evidence="2 11" id="KW-0328">Glycosyltransferase</keyword>
<dbReference type="Gene3D" id="3.90.550.10">
    <property type="entry name" value="Spore Coat Polysaccharide Biosynthesis Protein SpsA, Chain A"/>
    <property type="match status" value="1"/>
</dbReference>
<feature type="domain" description="Glycosyltransferase 2-like" evidence="8">
    <location>
        <begin position="111"/>
        <end position="249"/>
    </location>
</feature>
<dbReference type="Proteomes" id="UP000051887">
    <property type="component" value="Unassembled WGS sequence"/>
</dbReference>
<feature type="transmembrane region" description="Helical" evidence="7">
    <location>
        <begin position="449"/>
        <end position="471"/>
    </location>
</feature>
<dbReference type="Pfam" id="PF00535">
    <property type="entry name" value="Glycos_transf_2"/>
    <property type="match status" value="1"/>
</dbReference>
<protein>
    <submittedName>
        <fullName evidence="11">Cellulose synthase catalytic subunit [UDP-forming]</fullName>
        <ecNumber evidence="11">2.4.1.12</ecNumber>
    </submittedName>
</protein>
<dbReference type="OrthoDB" id="9806824at2"/>
<dbReference type="AlphaFoldDB" id="A0A0P1G6X4"/>
<dbReference type="InterPro" id="IPR001173">
    <property type="entry name" value="Glyco_trans_2-like"/>
</dbReference>
<evidence type="ECO:0000256" key="5">
    <source>
        <dbReference type="ARBA" id="ARBA00022989"/>
    </source>
</evidence>
<evidence type="ECO:0000256" key="2">
    <source>
        <dbReference type="ARBA" id="ARBA00022676"/>
    </source>
</evidence>
<dbReference type="PANTHER" id="PTHR43867">
    <property type="entry name" value="CELLULOSE SYNTHASE CATALYTIC SUBUNIT A [UDP-FORMING]"/>
    <property type="match status" value="1"/>
</dbReference>
<dbReference type="EC" id="2.4.1.12" evidence="11"/>
<dbReference type="InterPro" id="IPR029044">
    <property type="entry name" value="Nucleotide-diphossugar_trans"/>
</dbReference>
<dbReference type="InterPro" id="IPR050321">
    <property type="entry name" value="Glycosyltr_2/OpgH_subfam"/>
</dbReference>
<feature type="transmembrane region" description="Helical" evidence="7">
    <location>
        <begin position="413"/>
        <end position="437"/>
    </location>
</feature>
<name>A0A0P1G6X4_9RHOB</name>
<dbReference type="EMBL" id="CYSC01000016">
    <property type="protein sequence ID" value="CUH71088.1"/>
    <property type="molecule type" value="Genomic_DNA"/>
</dbReference>
<dbReference type="Pfam" id="PF13632">
    <property type="entry name" value="Glyco_trans_2_3"/>
    <property type="match status" value="1"/>
</dbReference>
<evidence type="ECO:0000256" key="4">
    <source>
        <dbReference type="ARBA" id="ARBA00022692"/>
    </source>
</evidence>
<organism evidence="11 13">
    <name type="scientific">Thalassovita autumnalis</name>
    <dbReference type="NCBI Taxonomy" id="2072972"/>
    <lineage>
        <taxon>Bacteria</taxon>
        <taxon>Pseudomonadati</taxon>
        <taxon>Pseudomonadota</taxon>
        <taxon>Alphaproteobacteria</taxon>
        <taxon>Rhodobacterales</taxon>
        <taxon>Roseobacteraceae</taxon>
        <taxon>Thalassovita</taxon>
    </lineage>
</organism>
<keyword evidence="6 7" id="KW-0472">Membrane</keyword>